<dbReference type="EMBL" id="JACEEZ010005316">
    <property type="protein sequence ID" value="KAG0725724.1"/>
    <property type="molecule type" value="Genomic_DNA"/>
</dbReference>
<proteinExistence type="predicted"/>
<dbReference type="InterPro" id="IPR013087">
    <property type="entry name" value="Znf_C2H2_type"/>
</dbReference>
<evidence type="ECO:0000256" key="1">
    <source>
        <dbReference type="SAM" id="MobiDB-lite"/>
    </source>
</evidence>
<dbReference type="OrthoDB" id="5987462at2759"/>
<protein>
    <recommendedName>
        <fullName evidence="2">C2H2-type domain-containing protein</fullName>
    </recommendedName>
</protein>
<gene>
    <name evidence="3" type="ORF">GWK47_038065</name>
</gene>
<reference evidence="3" key="1">
    <citation type="submission" date="2020-07" db="EMBL/GenBank/DDBJ databases">
        <title>The High-quality genome of the commercially important snow crab, Chionoecetes opilio.</title>
        <authorList>
            <person name="Jeong J.-H."/>
            <person name="Ryu S."/>
        </authorList>
    </citation>
    <scope>NUCLEOTIDE SEQUENCE</scope>
    <source>
        <strain evidence="3">MADBK_172401_WGS</strain>
        <tissue evidence="3">Digestive gland</tissue>
    </source>
</reference>
<feature type="domain" description="C2H2-type" evidence="2">
    <location>
        <begin position="226"/>
        <end position="247"/>
    </location>
</feature>
<evidence type="ECO:0000259" key="2">
    <source>
        <dbReference type="PROSITE" id="PS00028"/>
    </source>
</evidence>
<dbReference type="PROSITE" id="PS00028">
    <property type="entry name" value="ZINC_FINGER_C2H2_1"/>
    <property type="match status" value="1"/>
</dbReference>
<evidence type="ECO:0000313" key="4">
    <source>
        <dbReference type="Proteomes" id="UP000770661"/>
    </source>
</evidence>
<dbReference type="AlphaFoldDB" id="A0A8J4YLG3"/>
<keyword evidence="4" id="KW-1185">Reference proteome</keyword>
<feature type="region of interest" description="Disordered" evidence="1">
    <location>
        <begin position="105"/>
        <end position="124"/>
    </location>
</feature>
<comment type="caution">
    <text evidence="3">The sequence shown here is derived from an EMBL/GenBank/DDBJ whole genome shotgun (WGS) entry which is preliminary data.</text>
</comment>
<name>A0A8J4YLG3_CHIOP</name>
<evidence type="ECO:0000313" key="3">
    <source>
        <dbReference type="EMBL" id="KAG0725724.1"/>
    </source>
</evidence>
<accession>A0A8J4YLG3</accession>
<organism evidence="3 4">
    <name type="scientific">Chionoecetes opilio</name>
    <name type="common">Atlantic snow crab</name>
    <name type="synonym">Cancer opilio</name>
    <dbReference type="NCBI Taxonomy" id="41210"/>
    <lineage>
        <taxon>Eukaryota</taxon>
        <taxon>Metazoa</taxon>
        <taxon>Ecdysozoa</taxon>
        <taxon>Arthropoda</taxon>
        <taxon>Crustacea</taxon>
        <taxon>Multicrustacea</taxon>
        <taxon>Malacostraca</taxon>
        <taxon>Eumalacostraca</taxon>
        <taxon>Eucarida</taxon>
        <taxon>Decapoda</taxon>
        <taxon>Pleocyemata</taxon>
        <taxon>Brachyura</taxon>
        <taxon>Eubrachyura</taxon>
        <taxon>Majoidea</taxon>
        <taxon>Majidae</taxon>
        <taxon>Chionoecetes</taxon>
    </lineage>
</organism>
<dbReference type="Proteomes" id="UP000770661">
    <property type="component" value="Unassembled WGS sequence"/>
</dbReference>
<feature type="region of interest" description="Disordered" evidence="1">
    <location>
        <begin position="494"/>
        <end position="523"/>
    </location>
</feature>
<sequence>MGEATATFMPLAVHHLRAAGVGPGSRAGVRMISMPDYATQDAQEAVVSESQGVVGGAAEGSQAAVAVPLEEAKAKYGDGQRVGVLMVDEVAWGAGHGGIKEEHLAEAPSSKASVYPCDQPPQEEEEEEEVMLNLEEVEAGICLVGEPEATPSTPSSTTTTFTLFAAHTMEAAHSQGSGRLLPATQDVSIKVEGRFGGEPGDGTQPAAGHSGGEALAEGCAQTWLGCCLCFEMFPSRETLHLHVTTMHQQHSSLPFQIPVMLALPHNGVDPSQELLDTSEAAAVEPDGANLESITMRDRPTFWPLPVTGKLMGISQVLDILKRADEVLESIPVGEKSNVFFVVKKKLKSGRLSCRDDCGDWSSKDSRSVDSYFLLDSEGNFKNVYLKNKLYVTQTRKMKKTIWIPLKPQPPEGSILKIHRFYSNLKANADYMKRVTCIQSGNVDYSDRMLVEYCGVYVKPQSDLVSRKRIRKTHHSGVGCEAYGACEACRDENDNTRTHHQGSCHSNRLEEATTNDKSTKQKQDEKFQVSNLVDYTLETRAVFNQNVTKVSQNEAEHNCDDKPQTLRQVIYQRLQDAMDKKGPGFRYHFIEEIAEVLEMLKNDGDVQEIVDRRNQPPCVILYTTEQLCDMISEVESDSVIGINRTIDFGACHLTIAVYKSSKVIHRQSEKSPLLLGPMYLHWDGDFATYFPFFAHLKSVLGRMAVKFEIRAVDGDEAVLIKALQRCFPQAECTLCPKHLRDCLRENLADVATCEPDDENVIVNKIFGNAGVLMSKDVHWILVMALEALHEEAKPLGLEVSWLKTKVQVFGDLLDETVQSVHACGEDIEILESFTYLGTAVHNDGGSRQEV</sequence>